<feature type="domain" description="VanZ-like" evidence="2">
    <location>
        <begin position="37"/>
        <end position="124"/>
    </location>
</feature>
<dbReference type="InterPro" id="IPR053150">
    <property type="entry name" value="Teicoplanin_resist-assoc"/>
</dbReference>
<reference evidence="3" key="2">
    <citation type="submission" date="2021-04" db="EMBL/GenBank/DDBJ databases">
        <authorList>
            <person name="Gilroy R."/>
        </authorList>
    </citation>
    <scope>NUCLEOTIDE SEQUENCE</scope>
    <source>
        <strain evidence="3">ChiBcec16_6824</strain>
    </source>
</reference>
<dbReference type="InterPro" id="IPR006976">
    <property type="entry name" value="VanZ-like"/>
</dbReference>
<dbReference type="AlphaFoldDB" id="A0A9D2BYC3"/>
<evidence type="ECO:0000313" key="4">
    <source>
        <dbReference type="Proteomes" id="UP000823868"/>
    </source>
</evidence>
<proteinExistence type="predicted"/>
<dbReference type="Pfam" id="PF04892">
    <property type="entry name" value="VanZ"/>
    <property type="match status" value="1"/>
</dbReference>
<evidence type="ECO:0000313" key="3">
    <source>
        <dbReference type="EMBL" id="HIY21107.1"/>
    </source>
</evidence>
<protein>
    <submittedName>
        <fullName evidence="3">VanZ family protein</fullName>
    </submittedName>
</protein>
<keyword evidence="1" id="KW-0472">Membrane</keyword>
<accession>A0A9D2BYC3</accession>
<gene>
    <name evidence="3" type="ORF">H9841_04285</name>
</gene>
<keyword evidence="1" id="KW-1133">Transmembrane helix</keyword>
<dbReference type="EMBL" id="DXDX01000077">
    <property type="protein sequence ID" value="HIY21107.1"/>
    <property type="molecule type" value="Genomic_DNA"/>
</dbReference>
<evidence type="ECO:0000259" key="2">
    <source>
        <dbReference type="Pfam" id="PF04892"/>
    </source>
</evidence>
<keyword evidence="1" id="KW-0812">Transmembrane</keyword>
<dbReference type="PANTHER" id="PTHR36834">
    <property type="entry name" value="MEMBRANE PROTEIN-RELATED"/>
    <property type="match status" value="1"/>
</dbReference>
<feature type="transmembrane region" description="Helical" evidence="1">
    <location>
        <begin position="106"/>
        <end position="123"/>
    </location>
</feature>
<reference evidence="3" key="1">
    <citation type="journal article" date="2021" name="PeerJ">
        <title>Extensive microbial diversity within the chicken gut microbiome revealed by metagenomics and culture.</title>
        <authorList>
            <person name="Gilroy R."/>
            <person name="Ravi A."/>
            <person name="Getino M."/>
            <person name="Pursley I."/>
            <person name="Horton D.L."/>
            <person name="Alikhan N.F."/>
            <person name="Baker D."/>
            <person name="Gharbi K."/>
            <person name="Hall N."/>
            <person name="Watson M."/>
            <person name="Adriaenssens E.M."/>
            <person name="Foster-Nyarko E."/>
            <person name="Jarju S."/>
            <person name="Secka A."/>
            <person name="Antonio M."/>
            <person name="Oren A."/>
            <person name="Chaudhuri R.R."/>
            <person name="La Ragione R."/>
            <person name="Hildebrand F."/>
            <person name="Pallen M.J."/>
        </authorList>
    </citation>
    <scope>NUCLEOTIDE SEQUENCE</scope>
    <source>
        <strain evidence="3">ChiBcec16_6824</strain>
    </source>
</reference>
<feature type="transmembrane region" description="Helical" evidence="1">
    <location>
        <begin position="50"/>
        <end position="72"/>
    </location>
</feature>
<name>A0A9D2BYC3_9FIRM</name>
<dbReference type="PANTHER" id="PTHR36834:SF1">
    <property type="entry name" value="INTEGRAL MEMBRANE PROTEIN"/>
    <property type="match status" value="1"/>
</dbReference>
<dbReference type="Proteomes" id="UP000823868">
    <property type="component" value="Unassembled WGS sequence"/>
</dbReference>
<evidence type="ECO:0000256" key="1">
    <source>
        <dbReference type="SAM" id="Phobius"/>
    </source>
</evidence>
<sequence length="133" mass="14978">MCYLAFLLSITLNLEMVWVSLFHGWIPPAPRWFQGGINLHLWSGLRVDSLWEGIMLVGNVALFLPLGVFVPFLWRWKRVIPVVAVGAALSLSIEGMQFVVGRAVDVSDVFLNTLGTALGWLLYTRVSMVQFRT</sequence>
<comment type="caution">
    <text evidence="3">The sequence shown here is derived from an EMBL/GenBank/DDBJ whole genome shotgun (WGS) entry which is preliminary data.</text>
</comment>
<feature type="transmembrane region" description="Helical" evidence="1">
    <location>
        <begin position="79"/>
        <end position="100"/>
    </location>
</feature>
<organism evidence="3 4">
    <name type="scientific">Candidatus Flavonifractor merdigallinarum</name>
    <dbReference type="NCBI Taxonomy" id="2838589"/>
    <lineage>
        <taxon>Bacteria</taxon>
        <taxon>Bacillati</taxon>
        <taxon>Bacillota</taxon>
        <taxon>Clostridia</taxon>
        <taxon>Eubacteriales</taxon>
        <taxon>Oscillospiraceae</taxon>
        <taxon>Flavonifractor</taxon>
    </lineage>
</organism>